<feature type="compositionally biased region" description="Low complexity" evidence="1">
    <location>
        <begin position="868"/>
        <end position="884"/>
    </location>
</feature>
<dbReference type="VEuPathDB" id="TriTrypDB:C4B63_15g494"/>
<sequence length="910" mass="95418">MLSRVAAVETPRTHNRRRVTGSSGRRRGGGESERQRPNMSRRVFASAVLLLLVVMIFCATCGATQAAVEPSSDPKFEWKGISEGDVTVESLGAPGLLKVGSDVFAVAEAQCKNGEGGDNTFTGIASQVITNTAGNEPKEVLKDAREKTQFLEEGTSPEAKKVDVSRPTAVVNGSDIYMLVGKYSRNGGQESGAGDWGLLLVKGTVSGEESNKQIDWKDTNAVPKTPLGEQLSSLTGLIGGGGSGVKMEDGTLVFPVEGKKDKDDNGKDEKTVSLIILKDAESWTLSKGMSDGGCSYPSVVKWEKDKLLMMTACGDGRRRVYESGDKGESWTEALGTLSRVWGSKQDGEAKAVGNGLTTMTLDGVGDEQKNVMLVTLPVYPKENVEKGELHLWLTDNTHIVDIGSVSGKDDDVAASALLYKSAGSGDDNNEELIALYERKGDEKEKPSPGMVSVRLTEQLQRVKDVLATWKEVDERVSELCPSEGAVQAPSPYTACSATGKITDGLVGFLSGNFSDGKWRDEYLGVNATVTGGTTKVTESSDGVTFQGAWAEWPVGRQGENQLYHFANHNFTLVATVSIDGVLKEGDTPIPLMGATMNGDDKTVLLGLSYDSGKKRAVLCGGGQKKDHSSPWEPGKTHQVAIVLQNGTQGSAYVDGKRVEHETCSLKTTNSKGISHFFIGGDGGSTKGQEGLSVTVTNVLLYNRPLDDDEIAGLAKNTITIPKLEDPKKSATPPRSPAVSGLPVEGTVSRSNSAGQLPSEQEQPKGSNGARAGGASTPATSTAATSSGKEPVNQQTSGTSPSGNKNVDVSSSSDADPTVVTGSGETVQGDGSPQTPEVSMSSGEDGETTEGTDAQGEEGIHPQAGEVKSAALSSSLGNSSQGNNSDACTVRGSRALPLLLLLLGLWGFAAV</sequence>
<feature type="domain" description="Sialidase" evidence="3">
    <location>
        <begin position="93"/>
        <end position="437"/>
    </location>
</feature>
<keyword evidence="2" id="KW-0472">Membrane</keyword>
<dbReference type="SUPFAM" id="SSF49899">
    <property type="entry name" value="Concanavalin A-like lectins/glucanases"/>
    <property type="match status" value="1"/>
</dbReference>
<name>A0A2V2XLW9_TRYCR</name>
<dbReference type="VEuPathDB" id="TriTrypDB:C3747_4g250"/>
<feature type="region of interest" description="Disordered" evidence="1">
    <location>
        <begin position="723"/>
        <end position="886"/>
    </location>
</feature>
<comment type="caution">
    <text evidence="5">The sequence shown here is derived from an EMBL/GenBank/DDBJ whole genome shotgun (WGS) entry which is preliminary data.</text>
</comment>
<dbReference type="InterPro" id="IPR021287">
    <property type="entry name" value="Trans-sialidase_CS"/>
</dbReference>
<evidence type="ECO:0000259" key="3">
    <source>
        <dbReference type="Pfam" id="PF13859"/>
    </source>
</evidence>
<protein>
    <submittedName>
        <fullName evidence="5">Putative trans-sialidase, Group VI</fullName>
    </submittedName>
</protein>
<dbReference type="Gene3D" id="2.120.10.10">
    <property type="match status" value="1"/>
</dbReference>
<feature type="region of interest" description="Disordered" evidence="1">
    <location>
        <begin position="1"/>
        <end position="38"/>
    </location>
</feature>
<dbReference type="Pfam" id="PF11052">
    <property type="entry name" value="Tr-sialidase_C"/>
    <property type="match status" value="1"/>
</dbReference>
<organism evidence="5 6">
    <name type="scientific">Trypanosoma cruzi</name>
    <dbReference type="NCBI Taxonomy" id="5693"/>
    <lineage>
        <taxon>Eukaryota</taxon>
        <taxon>Discoba</taxon>
        <taxon>Euglenozoa</taxon>
        <taxon>Kinetoplastea</taxon>
        <taxon>Metakinetoplastina</taxon>
        <taxon>Trypanosomatida</taxon>
        <taxon>Trypanosomatidae</taxon>
        <taxon>Trypanosoma</taxon>
        <taxon>Schizotrypanum</taxon>
    </lineage>
</organism>
<feature type="compositionally biased region" description="Basic residues" evidence="1">
    <location>
        <begin position="13"/>
        <end position="27"/>
    </location>
</feature>
<dbReference type="InterPro" id="IPR055239">
    <property type="entry name" value="TS_C"/>
</dbReference>
<dbReference type="Pfam" id="PF13859">
    <property type="entry name" value="BNR_3"/>
    <property type="match status" value="1"/>
</dbReference>
<dbReference type="VEuPathDB" id="TriTrypDB:ECC02_009628"/>
<dbReference type="InterPro" id="IPR036278">
    <property type="entry name" value="Sialidase_sf"/>
</dbReference>
<dbReference type="EMBL" id="PRFC01000004">
    <property type="protein sequence ID" value="PWV21033.1"/>
    <property type="molecule type" value="Genomic_DNA"/>
</dbReference>
<dbReference type="VEuPathDB" id="TriTrypDB:TCSYLVIO_007939"/>
<keyword evidence="2" id="KW-1133">Transmembrane helix</keyword>
<evidence type="ECO:0000313" key="5">
    <source>
        <dbReference type="EMBL" id="PWV21033.1"/>
    </source>
</evidence>
<dbReference type="CDD" id="cd15482">
    <property type="entry name" value="Sialidase_non-viral"/>
    <property type="match status" value="1"/>
</dbReference>
<dbReference type="VEuPathDB" id="TriTrypDB:BCY84_20833"/>
<evidence type="ECO:0000313" key="6">
    <source>
        <dbReference type="Proteomes" id="UP000246078"/>
    </source>
</evidence>
<dbReference type="OrthoDB" id="10397337at2759"/>
<evidence type="ECO:0000256" key="1">
    <source>
        <dbReference type="SAM" id="MobiDB-lite"/>
    </source>
</evidence>
<feature type="domain" description="Trans-sialidase C-terminal" evidence="4">
    <location>
        <begin position="501"/>
        <end position="707"/>
    </location>
</feature>
<dbReference type="VEuPathDB" id="TriTrypDB:TCDM_08928"/>
<dbReference type="VEuPathDB" id="TriTrypDB:TcCLB.506909.100"/>
<dbReference type="InterPro" id="IPR011040">
    <property type="entry name" value="Sialidase"/>
</dbReference>
<dbReference type="PRINTS" id="PR01803">
    <property type="entry name" value="TCSIALIDASE"/>
</dbReference>
<reference evidence="5 6" key="1">
    <citation type="journal article" date="2018" name="Microb. Genom.">
        <title>Expanding an expanded genome: long-read sequencing of Trypanosoma cruzi.</title>
        <authorList>
            <person name="Berna L."/>
            <person name="Rodriguez M."/>
            <person name="Chiribao M.L."/>
            <person name="Parodi-Talice A."/>
            <person name="Pita S."/>
            <person name="Rijo G."/>
            <person name="Alvarez-Valin F."/>
            <person name="Robello C."/>
        </authorList>
    </citation>
    <scope>NUCLEOTIDE SEQUENCE [LARGE SCALE GENOMIC DNA]</scope>
    <source>
        <strain evidence="5 6">TCC</strain>
    </source>
</reference>
<dbReference type="VEuPathDB" id="TriTrypDB:TcG_09865"/>
<dbReference type="VEuPathDB" id="TriTrypDB:TcBrA4_0142580"/>
<evidence type="ECO:0000259" key="4">
    <source>
        <dbReference type="Pfam" id="PF22925"/>
    </source>
</evidence>
<dbReference type="VEuPathDB" id="TriTrypDB:TcCLB.506279.140"/>
<dbReference type="InterPro" id="IPR013320">
    <property type="entry name" value="ConA-like_dom_sf"/>
</dbReference>
<dbReference type="AlphaFoldDB" id="A0A2V2XLW9"/>
<dbReference type="VEuPathDB" id="TriTrypDB:Tc_MARK_7003"/>
<dbReference type="Proteomes" id="UP000246078">
    <property type="component" value="Unassembled WGS sequence"/>
</dbReference>
<proteinExistence type="predicted"/>
<dbReference type="InterPro" id="IPR008377">
    <property type="entry name" value="Sialidase_trypan"/>
</dbReference>
<feature type="compositionally biased region" description="Low complexity" evidence="1">
    <location>
        <begin position="768"/>
        <end position="787"/>
    </location>
</feature>
<dbReference type="SMR" id="A0A2V2XLW9"/>
<dbReference type="VEuPathDB" id="TriTrypDB:TcCL_NonESM06321"/>
<feature type="transmembrane region" description="Helical" evidence="2">
    <location>
        <begin position="43"/>
        <end position="68"/>
    </location>
</feature>
<evidence type="ECO:0000256" key="2">
    <source>
        <dbReference type="SAM" id="Phobius"/>
    </source>
</evidence>
<dbReference type="Gene3D" id="2.60.120.200">
    <property type="match status" value="1"/>
</dbReference>
<feature type="compositionally biased region" description="Polar residues" evidence="1">
    <location>
        <begin position="747"/>
        <end position="765"/>
    </location>
</feature>
<dbReference type="Pfam" id="PF22925">
    <property type="entry name" value="TS_C"/>
    <property type="match status" value="1"/>
</dbReference>
<dbReference type="SUPFAM" id="SSF50939">
    <property type="entry name" value="Sialidases"/>
    <property type="match status" value="1"/>
</dbReference>
<accession>A0A2V2XLW9</accession>
<keyword evidence="2" id="KW-0812">Transmembrane</keyword>
<gene>
    <name evidence="5" type="ORF">C3747_4g250</name>
</gene>
<dbReference type="VEuPathDB" id="TriTrypDB:TCSYLVIO_008482"/>
<dbReference type="VEuPathDB" id="TriTrypDB:Tc_MARK_9221"/>
<feature type="compositionally biased region" description="Polar residues" evidence="1">
    <location>
        <begin position="791"/>
        <end position="841"/>
    </location>
</feature>
<dbReference type="GO" id="GO:0004308">
    <property type="term" value="F:exo-alpha-sialidase activity"/>
    <property type="evidence" value="ECO:0007669"/>
    <property type="project" value="InterPro"/>
</dbReference>